<keyword evidence="1" id="KW-0677">Repeat</keyword>
<keyword evidence="2 3" id="KW-0040">ANK repeat</keyword>
<dbReference type="Proteomes" id="UP000760545">
    <property type="component" value="Unassembled WGS sequence"/>
</dbReference>
<dbReference type="Pfam" id="PF12796">
    <property type="entry name" value="Ank_2"/>
    <property type="match status" value="3"/>
</dbReference>
<dbReference type="EMBL" id="JAAVJS010000015">
    <property type="protein sequence ID" value="NJX16113.1"/>
    <property type="molecule type" value="Genomic_DNA"/>
</dbReference>
<dbReference type="InterPro" id="IPR036770">
    <property type="entry name" value="Ankyrin_rpt-contain_sf"/>
</dbReference>
<keyword evidence="5" id="KW-1185">Reference proteome</keyword>
<evidence type="ECO:0000256" key="2">
    <source>
        <dbReference type="ARBA" id="ARBA00023043"/>
    </source>
</evidence>
<evidence type="ECO:0000256" key="3">
    <source>
        <dbReference type="PROSITE-ProRule" id="PRU00023"/>
    </source>
</evidence>
<feature type="repeat" description="ANK" evidence="3">
    <location>
        <begin position="161"/>
        <end position="194"/>
    </location>
</feature>
<name>A0ABX1DGI1_9FLAO</name>
<accession>A0ABX1DGI1</accession>
<feature type="repeat" description="ANK" evidence="3">
    <location>
        <begin position="400"/>
        <end position="432"/>
    </location>
</feature>
<sequence>MKNLKSILIVSVVSFCIKGFAQNNVFLSRDFWKSTTTIAEVDAKIKEGNNISELTSHYFDPVVFAINNNAPNETIKYIISKEGNDVNKLTHDGRTYIFWAARMGNADIMEYLIENGAKTDMVEDHGNTVLNFAASGGQENTKVYDICLANGANLQKDVNQNGANALLLAVPNDKTGKLTEYFVSKGLDINSTDYEGNGVFNYVARTGNIEALKELIKKGVKGNNQAFIFAAQGTRGKTNGLEVFQFLESVGLNPKVTTKDGSTPLHTLAGRSKDLEIIKYFIEKGNDVNVVDENGNNAFMNAASRNSIEVLELLKQELKNINIINNKGQSALTMAVEHNSPEVINYLIENNADVLTVDSNGNNLAYYLIESYSPRNKEQFEKKLKLLQTAGLKVSELQKDGSSLYHLAVNKENMDLLKLAASYNVDINSKNNEGNAPLHLAAMKAKDTEILKYLIANGAKKDAVTEFEETVYDLASENEILKEKNIAIDFLK</sequence>
<feature type="repeat" description="ANK" evidence="3">
    <location>
        <begin position="260"/>
        <end position="293"/>
    </location>
</feature>
<dbReference type="SMART" id="SM00248">
    <property type="entry name" value="ANK"/>
    <property type="match status" value="10"/>
</dbReference>
<dbReference type="SUPFAM" id="SSF48403">
    <property type="entry name" value="Ankyrin repeat"/>
    <property type="match status" value="2"/>
</dbReference>
<dbReference type="Gene3D" id="1.25.40.20">
    <property type="entry name" value="Ankyrin repeat-containing domain"/>
    <property type="match status" value="3"/>
</dbReference>
<reference evidence="4 5" key="1">
    <citation type="submission" date="2020-03" db="EMBL/GenBank/DDBJ databases">
        <title>Tamlana sp. nov, isolated from XXX.</title>
        <authorList>
            <person name="Cao W.R."/>
        </authorList>
    </citation>
    <scope>NUCLEOTIDE SEQUENCE [LARGE SCALE GENOMIC DNA]</scope>
    <source>
        <strain evidence="4 5">HST1-43</strain>
    </source>
</reference>
<feature type="repeat" description="ANK" evidence="3">
    <location>
        <begin position="92"/>
        <end position="124"/>
    </location>
</feature>
<evidence type="ECO:0000256" key="1">
    <source>
        <dbReference type="ARBA" id="ARBA00022737"/>
    </source>
</evidence>
<feature type="repeat" description="ANK" evidence="3">
    <location>
        <begin position="433"/>
        <end position="466"/>
    </location>
</feature>
<dbReference type="RefSeq" id="WP_167918436.1">
    <property type="nucleotide sequence ID" value="NZ_JAAVJS010000015.1"/>
</dbReference>
<dbReference type="InterPro" id="IPR002110">
    <property type="entry name" value="Ankyrin_rpt"/>
</dbReference>
<dbReference type="PANTHER" id="PTHR24198:SF165">
    <property type="entry name" value="ANKYRIN REPEAT-CONTAINING PROTEIN-RELATED"/>
    <property type="match status" value="1"/>
</dbReference>
<evidence type="ECO:0000313" key="4">
    <source>
        <dbReference type="EMBL" id="NJX16113.1"/>
    </source>
</evidence>
<proteinExistence type="predicted"/>
<dbReference type="PANTHER" id="PTHR24198">
    <property type="entry name" value="ANKYRIN REPEAT AND PROTEIN KINASE DOMAIN-CONTAINING PROTEIN"/>
    <property type="match status" value="1"/>
</dbReference>
<gene>
    <name evidence="4" type="ORF">HC176_11510</name>
</gene>
<evidence type="ECO:0000313" key="5">
    <source>
        <dbReference type="Proteomes" id="UP000760545"/>
    </source>
</evidence>
<organism evidence="4 5">
    <name type="scientific">Tamlana crocina</name>
    <dbReference type="NCBI Taxonomy" id="393006"/>
    <lineage>
        <taxon>Bacteria</taxon>
        <taxon>Pseudomonadati</taxon>
        <taxon>Bacteroidota</taxon>
        <taxon>Flavobacteriia</taxon>
        <taxon>Flavobacteriales</taxon>
        <taxon>Flavobacteriaceae</taxon>
        <taxon>Tamlana</taxon>
    </lineage>
</organism>
<feature type="repeat" description="ANK" evidence="3">
    <location>
        <begin position="327"/>
        <end position="359"/>
    </location>
</feature>
<protein>
    <submittedName>
        <fullName evidence="4">Ankyrin repeat domain-containing protein</fullName>
    </submittedName>
</protein>
<comment type="caution">
    <text evidence="4">The sequence shown here is derived from an EMBL/GenBank/DDBJ whole genome shotgun (WGS) entry which is preliminary data.</text>
</comment>
<dbReference type="PROSITE" id="PS50297">
    <property type="entry name" value="ANK_REP_REGION"/>
    <property type="match status" value="4"/>
</dbReference>
<dbReference type="PROSITE" id="PS50088">
    <property type="entry name" value="ANK_REPEAT"/>
    <property type="match status" value="6"/>
</dbReference>